<accession>A0A8H4Q376</accession>
<evidence type="ECO:0000259" key="20">
    <source>
        <dbReference type="Pfam" id="PF00930"/>
    </source>
</evidence>
<dbReference type="GO" id="GO:0005774">
    <property type="term" value="C:vacuolar membrane"/>
    <property type="evidence" value="ECO:0007669"/>
    <property type="project" value="UniProtKB-SubCell"/>
</dbReference>
<keyword evidence="22" id="KW-1185">Reference proteome</keyword>
<feature type="transmembrane region" description="Helical" evidence="18">
    <location>
        <begin position="97"/>
        <end position="120"/>
    </location>
</feature>
<feature type="domain" description="Dipeptidylpeptidase IV N-terminal" evidence="20">
    <location>
        <begin position="244"/>
        <end position="618"/>
    </location>
</feature>
<keyword evidence="9" id="KW-0645">Protease</keyword>
<dbReference type="Gene3D" id="2.140.10.30">
    <property type="entry name" value="Dipeptidylpeptidase IV, N-terminal domain"/>
    <property type="match status" value="1"/>
</dbReference>
<keyword evidence="13" id="KW-0735">Signal-anchor</keyword>
<evidence type="ECO:0000256" key="16">
    <source>
        <dbReference type="ARBA" id="ARBA00023180"/>
    </source>
</evidence>
<dbReference type="GO" id="GO:0004177">
    <property type="term" value="F:aminopeptidase activity"/>
    <property type="evidence" value="ECO:0007669"/>
    <property type="project" value="UniProtKB-KW"/>
</dbReference>
<keyword evidence="7 21" id="KW-0031">Aminopeptidase</keyword>
<comment type="caution">
    <text evidence="21">The sequence shown here is derived from an EMBL/GenBank/DDBJ whole genome shotgun (WGS) entry which is preliminary data.</text>
</comment>
<evidence type="ECO:0000256" key="10">
    <source>
        <dbReference type="ARBA" id="ARBA00022692"/>
    </source>
</evidence>
<feature type="domain" description="Peptidase S9 prolyl oligopeptidase catalytic" evidence="19">
    <location>
        <begin position="709"/>
        <end position="913"/>
    </location>
</feature>
<evidence type="ECO:0000256" key="5">
    <source>
        <dbReference type="ARBA" id="ARBA00012062"/>
    </source>
</evidence>
<comment type="similarity">
    <text evidence="4">Belongs to the peptidase S9B family.</text>
</comment>
<dbReference type="InterPro" id="IPR002469">
    <property type="entry name" value="Peptidase_S9B_N"/>
</dbReference>
<organism evidence="21 22">
    <name type="scientific">Ophiocordyceps camponoti-floridani</name>
    <dbReference type="NCBI Taxonomy" id="2030778"/>
    <lineage>
        <taxon>Eukaryota</taxon>
        <taxon>Fungi</taxon>
        <taxon>Dikarya</taxon>
        <taxon>Ascomycota</taxon>
        <taxon>Pezizomycotina</taxon>
        <taxon>Sordariomycetes</taxon>
        <taxon>Hypocreomycetidae</taxon>
        <taxon>Hypocreales</taxon>
        <taxon>Ophiocordycipitaceae</taxon>
        <taxon>Ophiocordyceps</taxon>
    </lineage>
</organism>
<keyword evidence="16" id="KW-0325">Glycoprotein</keyword>
<sequence>MSQLIKFERGVEAPLSWISPRWLANPFRTRWTPTLQEESDKPIGTRQTTSHGTRKTTSIAQPNEADDEAGPFLASSASDGSRRRSIMPMDRRLRRGIIGVVAIIVALWLVALAVFVSGSYKNVAVGGDKNVAVNGDNRSMSPDMALSGSGRVGKPPVSLQDILTKYWTPKSRPISWISGPEGKDARDGLLLEEKVEGQDFLVVKDVRAKVEATVHLADAPRTLMKSEFFEYNGSRYAAQSVTPSPDLTKVLIAVDKVKLWRHSSVAVYFILHVASGRVVPLVPHDAGAHVQLAVWNPNSDALSFTLDNDIYIRNNDSHAERITSDGGPDYFYGVPDWVYEEEVLSGRTASWWSDDGRYVAFLRTNETAVQQYPIEYYISRPSGKIPEPGLGGYPDTRYIKYPKPGSPNPIVDILFYDTVAKGAPFSIPAPDGFPDADRIVAYLLWAGKGRVLVKQTNRVGNHQRTLLIDVANKTARVVYDVNATRLDGGWIDVASKAVFVPADEKKARPHDGYIDTVIHKGYNHLAYFSPLDSPEPSVMLTSGDWEVVDAPEAVDLDKNLVYFVAARESSTQRHVYSVKLTGSEMDPLTPIDEAAYYQASFSSRAGFALLSNQGPGVPVQRLVSTASAPPDAKFPASGLVVEDNAELASRVESHALPRINRGVMDIGGGISLNYVERLPVDLDRSVQHPVLFHQYSGPGSQSVDYRFAVDFQTYVASSLGYIVVTVDARGTGFRGRAHRNVVYSQLGLVEASDHALFAAAYARNNKHVDPSRLAIWGWSYGGFQTLKTLEQDAGKTFSYGLAVAPVTDWRLYDSIYTERYMLTPQMNAAGYDSSAVANASALGENVRFLVMHGTADDNVHFQNSLRLLDKLNLAGVRNYDVHVFPDSDHSISFDGATRMVHDRLSTWLQSAFSGKFLDKRKGE</sequence>
<evidence type="ECO:0000256" key="9">
    <source>
        <dbReference type="ARBA" id="ARBA00022670"/>
    </source>
</evidence>
<dbReference type="OrthoDB" id="16520at2759"/>
<evidence type="ECO:0000256" key="1">
    <source>
        <dbReference type="ARBA" id="ARBA00001257"/>
    </source>
</evidence>
<keyword evidence="15 18" id="KW-0472">Membrane</keyword>
<comment type="subcellular location">
    <subcellularLocation>
        <location evidence="3">Vacuole membrane</location>
        <topology evidence="3">Single-pass type II membrane protein</topology>
    </subcellularLocation>
</comment>
<reference evidence="21 22" key="1">
    <citation type="journal article" date="2020" name="G3 (Bethesda)">
        <title>Genetic Underpinnings of Host Manipulation by Ophiocordyceps as Revealed by Comparative Transcriptomics.</title>
        <authorList>
            <person name="Will I."/>
            <person name="Das B."/>
            <person name="Trinh T."/>
            <person name="Brachmann A."/>
            <person name="Ohm R.A."/>
            <person name="de Bekker C."/>
        </authorList>
    </citation>
    <scope>NUCLEOTIDE SEQUENCE [LARGE SCALE GENOMIC DNA]</scope>
    <source>
        <strain evidence="21 22">EC05</strain>
    </source>
</reference>
<feature type="compositionally biased region" description="Polar residues" evidence="17">
    <location>
        <begin position="45"/>
        <end position="61"/>
    </location>
</feature>
<keyword evidence="11" id="KW-0378">Hydrolase</keyword>
<name>A0A8H4Q376_9HYPO</name>
<dbReference type="Gene3D" id="3.40.50.1820">
    <property type="entry name" value="alpha/beta hydrolase"/>
    <property type="match status" value="1"/>
</dbReference>
<dbReference type="InterPro" id="IPR050278">
    <property type="entry name" value="Serine_Prot_S9B/DPPIV"/>
</dbReference>
<evidence type="ECO:0000256" key="17">
    <source>
        <dbReference type="SAM" id="MobiDB-lite"/>
    </source>
</evidence>
<keyword evidence="12" id="KW-0720">Serine protease</keyword>
<evidence type="ECO:0000256" key="8">
    <source>
        <dbReference type="ARBA" id="ARBA00022554"/>
    </source>
</evidence>
<evidence type="ECO:0000256" key="13">
    <source>
        <dbReference type="ARBA" id="ARBA00022968"/>
    </source>
</evidence>
<evidence type="ECO:0000313" key="21">
    <source>
        <dbReference type="EMBL" id="KAF4583251.1"/>
    </source>
</evidence>
<evidence type="ECO:0000256" key="4">
    <source>
        <dbReference type="ARBA" id="ARBA00006150"/>
    </source>
</evidence>
<dbReference type="InterPro" id="IPR001375">
    <property type="entry name" value="Peptidase_S9_cat"/>
</dbReference>
<evidence type="ECO:0000256" key="14">
    <source>
        <dbReference type="ARBA" id="ARBA00022989"/>
    </source>
</evidence>
<evidence type="ECO:0000256" key="11">
    <source>
        <dbReference type="ARBA" id="ARBA00022801"/>
    </source>
</evidence>
<evidence type="ECO:0000256" key="3">
    <source>
        <dbReference type="ARBA" id="ARBA00004576"/>
    </source>
</evidence>
<evidence type="ECO:0000256" key="7">
    <source>
        <dbReference type="ARBA" id="ARBA00022438"/>
    </source>
</evidence>
<evidence type="ECO:0000256" key="12">
    <source>
        <dbReference type="ARBA" id="ARBA00022825"/>
    </source>
</evidence>
<feature type="region of interest" description="Disordered" evidence="17">
    <location>
        <begin position="33"/>
        <end position="83"/>
    </location>
</feature>
<dbReference type="EC" id="3.4.14.5" evidence="5"/>
<evidence type="ECO:0000256" key="2">
    <source>
        <dbReference type="ARBA" id="ARBA00002218"/>
    </source>
</evidence>
<dbReference type="FunFam" id="3.40.50.1820:FF:000003">
    <property type="entry name" value="Dipeptidyl peptidase 4"/>
    <property type="match status" value="1"/>
</dbReference>
<proteinExistence type="inferred from homology"/>
<keyword evidence="14 18" id="KW-1133">Transmembrane helix</keyword>
<dbReference type="GO" id="GO:0005886">
    <property type="term" value="C:plasma membrane"/>
    <property type="evidence" value="ECO:0007669"/>
    <property type="project" value="TreeGrafter"/>
</dbReference>
<keyword evidence="8" id="KW-0926">Vacuole</keyword>
<comment type="function">
    <text evidence="2">Type IV dipeptidyl-peptidase which removes N-terminal dipeptides sequentially from polypeptides having unsubstituted N-termini provided that the penultimate residue is proline.</text>
</comment>
<dbReference type="GO" id="GO:0008239">
    <property type="term" value="F:dipeptidyl-peptidase activity"/>
    <property type="evidence" value="ECO:0007669"/>
    <property type="project" value="UniProtKB-EC"/>
</dbReference>
<dbReference type="Proteomes" id="UP000562929">
    <property type="component" value="Unassembled WGS sequence"/>
</dbReference>
<evidence type="ECO:0000256" key="18">
    <source>
        <dbReference type="SAM" id="Phobius"/>
    </source>
</evidence>
<evidence type="ECO:0000256" key="15">
    <source>
        <dbReference type="ARBA" id="ARBA00023136"/>
    </source>
</evidence>
<dbReference type="Pfam" id="PF00326">
    <property type="entry name" value="Peptidase_S9"/>
    <property type="match status" value="1"/>
</dbReference>
<evidence type="ECO:0000256" key="6">
    <source>
        <dbReference type="ARBA" id="ARBA00014118"/>
    </source>
</evidence>
<protein>
    <recommendedName>
        <fullName evidence="6">Probable dipeptidyl-aminopeptidase B</fullName>
        <ecNumber evidence="5">3.4.14.5</ecNumber>
    </recommendedName>
</protein>
<dbReference type="EMBL" id="JAACLJ010000007">
    <property type="protein sequence ID" value="KAF4583251.1"/>
    <property type="molecule type" value="Genomic_DNA"/>
</dbReference>
<dbReference type="InterPro" id="IPR029058">
    <property type="entry name" value="AB_hydrolase_fold"/>
</dbReference>
<dbReference type="GO" id="GO:0006508">
    <property type="term" value="P:proteolysis"/>
    <property type="evidence" value="ECO:0007669"/>
    <property type="project" value="UniProtKB-KW"/>
</dbReference>
<gene>
    <name evidence="21" type="ORF">GQ602_006395</name>
</gene>
<evidence type="ECO:0000259" key="19">
    <source>
        <dbReference type="Pfam" id="PF00326"/>
    </source>
</evidence>
<keyword evidence="10 18" id="KW-0812">Transmembrane</keyword>
<dbReference type="AlphaFoldDB" id="A0A8H4Q376"/>
<dbReference type="GO" id="GO:0008236">
    <property type="term" value="F:serine-type peptidase activity"/>
    <property type="evidence" value="ECO:0007669"/>
    <property type="project" value="UniProtKB-KW"/>
</dbReference>
<dbReference type="SUPFAM" id="SSF82171">
    <property type="entry name" value="DPP6 N-terminal domain-like"/>
    <property type="match status" value="1"/>
</dbReference>
<dbReference type="SUPFAM" id="SSF53474">
    <property type="entry name" value="alpha/beta-Hydrolases"/>
    <property type="match status" value="1"/>
</dbReference>
<dbReference type="PANTHER" id="PTHR11731">
    <property type="entry name" value="PROTEASE FAMILY S9B,C DIPEPTIDYL-PEPTIDASE IV-RELATED"/>
    <property type="match status" value="1"/>
</dbReference>
<dbReference type="Pfam" id="PF00930">
    <property type="entry name" value="DPPIV_N"/>
    <property type="match status" value="1"/>
</dbReference>
<dbReference type="PANTHER" id="PTHR11731:SF200">
    <property type="entry name" value="DIPEPTIDYL PEPTIDASE 10, ISOFORM B"/>
    <property type="match status" value="1"/>
</dbReference>
<comment type="catalytic activity">
    <reaction evidence="1">
        <text>Release of an N-terminal dipeptide, Xaa-Yaa-|-Zaa-, from a polypeptide, preferentially when Yaa is Pro, provided Zaa is neither Pro nor hydroxyproline.</text>
        <dbReference type="EC" id="3.4.14.5"/>
    </reaction>
</comment>
<evidence type="ECO:0000313" key="22">
    <source>
        <dbReference type="Proteomes" id="UP000562929"/>
    </source>
</evidence>